<comment type="caution">
    <text evidence="1">The sequence shown here is derived from an EMBL/GenBank/DDBJ whole genome shotgun (WGS) entry which is preliminary data.</text>
</comment>
<gene>
    <name evidence="1" type="ORF">CAAU_1912</name>
</gene>
<dbReference type="OrthoDB" id="6293663at2"/>
<dbReference type="eggNOG" id="ENOG5032YS9">
    <property type="taxonomic scope" value="Bacteria"/>
</dbReference>
<dbReference type="RefSeq" id="WP_008909253.1">
    <property type="nucleotide sequence ID" value="NZ_CAKP01000098.1"/>
</dbReference>
<reference evidence="1 2" key="1">
    <citation type="journal article" date="2011" name="J. Bacteriol.">
        <title>Draft genome sequence of Caloramator australicus strain RC3T, a thermoanaerobe from the Great Artesian Basin of Australia.</title>
        <authorList>
            <person name="Ogg C.D."/>
            <person name="Patel B.K.C."/>
        </authorList>
    </citation>
    <scope>NUCLEOTIDE SEQUENCE [LARGE SCALE GENOMIC DNA]</scope>
    <source>
        <strain evidence="1 2">RC3</strain>
    </source>
</reference>
<organism evidence="1 2">
    <name type="scientific">Caloramator australicus RC3</name>
    <dbReference type="NCBI Taxonomy" id="857293"/>
    <lineage>
        <taxon>Bacteria</taxon>
        <taxon>Bacillati</taxon>
        <taxon>Bacillota</taxon>
        <taxon>Clostridia</taxon>
        <taxon>Eubacteriales</taxon>
        <taxon>Clostridiaceae</taxon>
        <taxon>Caloramator</taxon>
    </lineage>
</organism>
<evidence type="ECO:0000313" key="2">
    <source>
        <dbReference type="Proteomes" id="UP000007652"/>
    </source>
</evidence>
<keyword evidence="2" id="KW-1185">Reference proteome</keyword>
<proteinExistence type="predicted"/>
<dbReference type="Proteomes" id="UP000007652">
    <property type="component" value="Unassembled WGS sequence"/>
</dbReference>
<dbReference type="EMBL" id="CAKP01000098">
    <property type="protein sequence ID" value="CCJ33996.1"/>
    <property type="molecule type" value="Genomic_DNA"/>
</dbReference>
<protein>
    <submittedName>
        <fullName evidence="1">Uncharacterized protein</fullName>
    </submittedName>
</protein>
<dbReference type="AlphaFoldDB" id="I7LHF3"/>
<dbReference type="STRING" id="857293.CAAU_1912"/>
<evidence type="ECO:0000313" key="1">
    <source>
        <dbReference type="EMBL" id="CCJ33996.1"/>
    </source>
</evidence>
<accession>I7LHF3</accession>
<name>I7LHF3_9CLOT</name>
<sequence>MFKVGDKVKILSVGEGIDKIFINRIGYIDKIDPKSYYPYHVRFEDIILNEEARYLWWNEENLTLTDEKDPAKVDYENLKCLRCGGKMKFLKEYRFDTQKEYRDFISTIIDYEEAIVFNVYVCEDCRHTEFFFVGIRTGIDV</sequence>